<keyword evidence="2" id="KW-1185">Reference proteome</keyword>
<evidence type="ECO:0000313" key="2">
    <source>
        <dbReference type="Proteomes" id="UP001152622"/>
    </source>
</evidence>
<name>A0A9Q1FMD1_SYNKA</name>
<dbReference type="Proteomes" id="UP001152622">
    <property type="component" value="Chromosome 5"/>
</dbReference>
<evidence type="ECO:0000313" key="1">
    <source>
        <dbReference type="EMBL" id="KAJ8361551.1"/>
    </source>
</evidence>
<protein>
    <submittedName>
        <fullName evidence="1">Uncharacterized protein</fullName>
    </submittedName>
</protein>
<organism evidence="1 2">
    <name type="scientific">Synaphobranchus kaupii</name>
    <name type="common">Kaup's arrowtooth eel</name>
    <dbReference type="NCBI Taxonomy" id="118154"/>
    <lineage>
        <taxon>Eukaryota</taxon>
        <taxon>Metazoa</taxon>
        <taxon>Chordata</taxon>
        <taxon>Craniata</taxon>
        <taxon>Vertebrata</taxon>
        <taxon>Euteleostomi</taxon>
        <taxon>Actinopterygii</taxon>
        <taxon>Neopterygii</taxon>
        <taxon>Teleostei</taxon>
        <taxon>Anguilliformes</taxon>
        <taxon>Synaphobranchidae</taxon>
        <taxon>Synaphobranchus</taxon>
    </lineage>
</organism>
<gene>
    <name evidence="1" type="ORF">SKAU_G00180760</name>
</gene>
<sequence length="81" mass="8902">MCRLNYCEYEPSGNGLECKLPCFTDSSEWGKQMVSFIQGERAASTALKNAGDPPCSNCTVAAESRHSRQAYEHLLSFACCT</sequence>
<proteinExistence type="predicted"/>
<accession>A0A9Q1FMD1</accession>
<comment type="caution">
    <text evidence="1">The sequence shown here is derived from an EMBL/GenBank/DDBJ whole genome shotgun (WGS) entry which is preliminary data.</text>
</comment>
<reference evidence="1" key="1">
    <citation type="journal article" date="2023" name="Science">
        <title>Genome structures resolve the early diversification of teleost fishes.</title>
        <authorList>
            <person name="Parey E."/>
            <person name="Louis A."/>
            <person name="Montfort J."/>
            <person name="Bouchez O."/>
            <person name="Roques C."/>
            <person name="Iampietro C."/>
            <person name="Lluch J."/>
            <person name="Castinel A."/>
            <person name="Donnadieu C."/>
            <person name="Desvignes T."/>
            <person name="Floi Bucao C."/>
            <person name="Jouanno E."/>
            <person name="Wen M."/>
            <person name="Mejri S."/>
            <person name="Dirks R."/>
            <person name="Jansen H."/>
            <person name="Henkel C."/>
            <person name="Chen W.J."/>
            <person name="Zahm M."/>
            <person name="Cabau C."/>
            <person name="Klopp C."/>
            <person name="Thompson A.W."/>
            <person name="Robinson-Rechavi M."/>
            <person name="Braasch I."/>
            <person name="Lecointre G."/>
            <person name="Bobe J."/>
            <person name="Postlethwait J.H."/>
            <person name="Berthelot C."/>
            <person name="Roest Crollius H."/>
            <person name="Guiguen Y."/>
        </authorList>
    </citation>
    <scope>NUCLEOTIDE SEQUENCE</scope>
    <source>
        <strain evidence="1">WJC10195</strain>
    </source>
</reference>
<dbReference type="EMBL" id="JAINUF010000005">
    <property type="protein sequence ID" value="KAJ8361551.1"/>
    <property type="molecule type" value="Genomic_DNA"/>
</dbReference>
<dbReference type="AlphaFoldDB" id="A0A9Q1FMD1"/>